<sequence length="518" mass="55340">MKGREDVDENTRKDIEEMLTRGEKLRRRIQGAASDESGSDEDEDEEDEDDGDVGGGIAKIKKNAFDELKKLQDDDEEAEDDKRKGKSVFEMKFMKAAMARQAVAANREVDDFIREMGGCVDGADDSDAEAETQEADPSSGVVVARAGGRVVYRPGAATHKASSSQTNLAQPPASDTSSVTLHSTDLLSPPPPSPTVVKRSGLSAPAPSADAPTPTPEAVNPWLVRPDEDSSSAKVAKKTNTVVVGKDSKAADKSKNKLNKQAQKLEEERDKKRDDAVVEIDVDAVLTLPASSSLGGAGPSKVSDSASKAKAATTSSSSAKAAKAKQAAAPAAPGINDDDDDGSDANSEVDAQEKALNLKGKGKANGLKAFEQRDLVALAFAGDNVVQSFEEAKRREIASDAPKEVDTTIPGWGSWGGQGTKRAPPKPQRIKKIAGIDPTTRADYGKKHIIISEKRDKKAAKYLVKDLPYPYTSKAQFERAMEQPLGVEWNTRVGFQRGTLPRVVKKPGVIIEPLEKVI</sequence>
<evidence type="ECO:0000313" key="5">
    <source>
        <dbReference type="EMBL" id="KAJ3500660.1"/>
    </source>
</evidence>
<comment type="caution">
    <text evidence="5">The sequence shown here is derived from an EMBL/GenBank/DDBJ whole genome shotgun (WGS) entry which is preliminary data.</text>
</comment>
<feature type="compositionally biased region" description="Acidic residues" evidence="4">
    <location>
        <begin position="37"/>
        <end position="52"/>
    </location>
</feature>
<evidence type="ECO:0000256" key="4">
    <source>
        <dbReference type="SAM" id="MobiDB-lite"/>
    </source>
</evidence>
<dbReference type="GO" id="GO:0006364">
    <property type="term" value="P:rRNA processing"/>
    <property type="evidence" value="ECO:0007669"/>
    <property type="project" value="InterPro"/>
</dbReference>
<dbReference type="PANTHER" id="PTHR14150">
    <property type="entry name" value="U3 SMALL NUCLEOLAR RNA-ASSOCIATED PROTEIN 14"/>
    <property type="match status" value="1"/>
</dbReference>
<feature type="compositionally biased region" description="Basic and acidic residues" evidence="4">
    <location>
        <begin position="246"/>
        <end position="255"/>
    </location>
</feature>
<feature type="region of interest" description="Disordered" evidence="4">
    <location>
        <begin position="117"/>
        <end position="363"/>
    </location>
</feature>
<proteinExistence type="predicted"/>
<organism evidence="5 6">
    <name type="scientific">Agrocybe chaxingu</name>
    <dbReference type="NCBI Taxonomy" id="84603"/>
    <lineage>
        <taxon>Eukaryota</taxon>
        <taxon>Fungi</taxon>
        <taxon>Dikarya</taxon>
        <taxon>Basidiomycota</taxon>
        <taxon>Agaricomycotina</taxon>
        <taxon>Agaricomycetes</taxon>
        <taxon>Agaricomycetidae</taxon>
        <taxon>Agaricales</taxon>
        <taxon>Agaricineae</taxon>
        <taxon>Strophariaceae</taxon>
        <taxon>Agrocybe</taxon>
    </lineage>
</organism>
<keyword evidence="3" id="KW-0539">Nucleus</keyword>
<feature type="compositionally biased region" description="Basic and acidic residues" evidence="4">
    <location>
        <begin position="263"/>
        <end position="276"/>
    </location>
</feature>
<evidence type="ECO:0000256" key="2">
    <source>
        <dbReference type="ARBA" id="ARBA00022553"/>
    </source>
</evidence>
<evidence type="ECO:0000313" key="6">
    <source>
        <dbReference type="Proteomes" id="UP001148786"/>
    </source>
</evidence>
<name>A0A9W8K026_9AGAR</name>
<comment type="subcellular location">
    <subcellularLocation>
        <location evidence="1">Nucleus</location>
        <location evidence="1">Nucleolus</location>
    </subcellularLocation>
</comment>
<dbReference type="PANTHER" id="PTHR14150:SF12">
    <property type="entry name" value="U3 SMALL NUCLEOLAR RNA-ASSOCIATED PROTEIN 14 HOMOLOG A"/>
    <property type="match status" value="1"/>
</dbReference>
<feature type="region of interest" description="Disordered" evidence="4">
    <location>
        <begin position="1"/>
        <end position="58"/>
    </location>
</feature>
<feature type="region of interest" description="Disordered" evidence="4">
    <location>
        <begin position="398"/>
        <end position="427"/>
    </location>
</feature>
<protein>
    <submittedName>
        <fullName evidence="5">Uncharacterized protein</fullName>
    </submittedName>
</protein>
<dbReference type="InterPro" id="IPR006709">
    <property type="entry name" value="SSU_processome_Utp14"/>
</dbReference>
<dbReference type="OrthoDB" id="277439at2759"/>
<keyword evidence="2" id="KW-0597">Phosphoprotein</keyword>
<feature type="compositionally biased region" description="Basic and acidic residues" evidence="4">
    <location>
        <begin position="9"/>
        <end position="23"/>
    </location>
</feature>
<gene>
    <name evidence="5" type="ORF">NLJ89_g9696</name>
</gene>
<feature type="compositionally biased region" description="Low complexity" evidence="4">
    <location>
        <begin position="140"/>
        <end position="157"/>
    </location>
</feature>
<feature type="compositionally biased region" description="Low complexity" evidence="4">
    <location>
        <begin position="354"/>
        <end position="363"/>
    </location>
</feature>
<dbReference type="EMBL" id="JANKHO010001565">
    <property type="protein sequence ID" value="KAJ3500660.1"/>
    <property type="molecule type" value="Genomic_DNA"/>
</dbReference>
<evidence type="ECO:0000256" key="1">
    <source>
        <dbReference type="ARBA" id="ARBA00004604"/>
    </source>
</evidence>
<feature type="compositionally biased region" description="Polar residues" evidence="4">
    <location>
        <begin position="160"/>
        <end position="179"/>
    </location>
</feature>
<dbReference type="AlphaFoldDB" id="A0A9W8K026"/>
<keyword evidence="6" id="KW-1185">Reference proteome</keyword>
<dbReference type="Proteomes" id="UP001148786">
    <property type="component" value="Unassembled WGS sequence"/>
</dbReference>
<evidence type="ECO:0000256" key="3">
    <source>
        <dbReference type="ARBA" id="ARBA00023242"/>
    </source>
</evidence>
<reference evidence="5" key="1">
    <citation type="submission" date="2022-07" db="EMBL/GenBank/DDBJ databases">
        <title>Genome Sequence of Agrocybe chaxingu.</title>
        <authorList>
            <person name="Buettner E."/>
        </authorList>
    </citation>
    <scope>NUCLEOTIDE SEQUENCE</scope>
    <source>
        <strain evidence="5">MP-N11</strain>
    </source>
</reference>
<dbReference type="Pfam" id="PF04615">
    <property type="entry name" value="Utp14"/>
    <property type="match status" value="1"/>
</dbReference>
<feature type="compositionally biased region" description="Low complexity" evidence="4">
    <location>
        <begin position="283"/>
        <end position="335"/>
    </location>
</feature>
<dbReference type="GO" id="GO:0032040">
    <property type="term" value="C:small-subunit processome"/>
    <property type="evidence" value="ECO:0007669"/>
    <property type="project" value="InterPro"/>
</dbReference>
<accession>A0A9W8K026</accession>
<feature type="compositionally biased region" description="Acidic residues" evidence="4">
    <location>
        <begin position="122"/>
        <end position="134"/>
    </location>
</feature>
<feature type="compositionally biased region" description="Low complexity" evidence="4">
    <location>
        <begin position="203"/>
        <end position="218"/>
    </location>
</feature>